<evidence type="ECO:0000256" key="4">
    <source>
        <dbReference type="ARBA" id="ARBA00022801"/>
    </source>
</evidence>
<evidence type="ECO:0000313" key="9">
    <source>
        <dbReference type="Proteomes" id="UP001597541"/>
    </source>
</evidence>
<dbReference type="PROSITE" id="PS00137">
    <property type="entry name" value="SUBTILASE_HIS"/>
    <property type="match status" value="1"/>
</dbReference>
<dbReference type="InterPro" id="IPR000209">
    <property type="entry name" value="Peptidase_S8/S53_dom"/>
</dbReference>
<keyword evidence="3" id="KW-0479">Metal-binding</keyword>
<dbReference type="PROSITE" id="PS00136">
    <property type="entry name" value="SUBTILASE_ASP"/>
    <property type="match status" value="1"/>
</dbReference>
<keyword evidence="4 6" id="KW-0378">Hydrolase</keyword>
<dbReference type="InterPro" id="IPR022398">
    <property type="entry name" value="Peptidase_S8_His-AS"/>
</dbReference>
<dbReference type="Proteomes" id="UP001597541">
    <property type="component" value="Unassembled WGS sequence"/>
</dbReference>
<dbReference type="PANTHER" id="PTHR43806">
    <property type="entry name" value="PEPTIDASE S8"/>
    <property type="match status" value="1"/>
</dbReference>
<dbReference type="SUPFAM" id="SSF52743">
    <property type="entry name" value="Subtilisin-like"/>
    <property type="match status" value="1"/>
</dbReference>
<dbReference type="CDD" id="cd07477">
    <property type="entry name" value="Peptidases_S8_Subtilisin_subset"/>
    <property type="match status" value="1"/>
</dbReference>
<evidence type="ECO:0000259" key="7">
    <source>
        <dbReference type="Pfam" id="PF00082"/>
    </source>
</evidence>
<evidence type="ECO:0000256" key="3">
    <source>
        <dbReference type="ARBA" id="ARBA00022723"/>
    </source>
</evidence>
<dbReference type="InterPro" id="IPR015500">
    <property type="entry name" value="Peptidase_S8_subtilisin-rel"/>
</dbReference>
<dbReference type="InterPro" id="IPR050131">
    <property type="entry name" value="Peptidase_S8_subtilisin-like"/>
</dbReference>
<keyword evidence="9" id="KW-1185">Reference proteome</keyword>
<feature type="active site" description="Charge relay system" evidence="6">
    <location>
        <position position="320"/>
    </location>
</feature>
<dbReference type="EMBL" id="JBHUME010000012">
    <property type="protein sequence ID" value="MFD2614558.1"/>
    <property type="molecule type" value="Genomic_DNA"/>
</dbReference>
<dbReference type="PRINTS" id="PR00723">
    <property type="entry name" value="SUBTILISIN"/>
</dbReference>
<evidence type="ECO:0000256" key="5">
    <source>
        <dbReference type="ARBA" id="ARBA00022825"/>
    </source>
</evidence>
<keyword evidence="5 6" id="KW-0720">Serine protease</keyword>
<sequence>MDYVGFWHLLHEEMKYKSNTGHQPKQIIRFHSPMEYARCMAELRRLKPSLSKLSAVKNMNLIHGVSCTLGSSSKLIKAHSRHLRVEEDMRIKLHETAVSPRTDPHVPWGIRQIKAPAVWNKSIGNRVKVAVIDTGIDYSHPDLRHNIAGGINLIQRSMLPHDDNGHGTHIAGTIAAAGQYHGIVGVAPRAVIHPVKSFDKHGAALVSDIILGIDWCVRNNIDIINMSFGMRTRSEALLQAVRNAYNAGVIIVASSGNEGKKLSMDYPAKYPQTISVGAVGKDHHIAPFSNRNRKIDVFAPGEKILSAWPRGKYNEMSGTSMATSHVSGLIALLLAAKPGLKPDAIREMLKKSSLPVRGAKVKGSGRIDAARLFKLLK</sequence>
<gene>
    <name evidence="8" type="ORF">ACFSUF_19275</name>
</gene>
<comment type="caution">
    <text evidence="8">The sequence shown here is derived from an EMBL/GenBank/DDBJ whole genome shotgun (WGS) entry which is preliminary data.</text>
</comment>
<dbReference type="InterPro" id="IPR034202">
    <property type="entry name" value="Subtilisin_Carlsberg-like"/>
</dbReference>
<organism evidence="8 9">
    <name type="scientific">Paenibacillus gansuensis</name>
    <dbReference type="NCBI Taxonomy" id="306542"/>
    <lineage>
        <taxon>Bacteria</taxon>
        <taxon>Bacillati</taxon>
        <taxon>Bacillota</taxon>
        <taxon>Bacilli</taxon>
        <taxon>Bacillales</taxon>
        <taxon>Paenibacillaceae</taxon>
        <taxon>Paenibacillus</taxon>
    </lineage>
</organism>
<keyword evidence="2 6" id="KW-0645">Protease</keyword>
<accession>A0ABW5PH25</accession>
<dbReference type="InterPro" id="IPR036852">
    <property type="entry name" value="Peptidase_S8/S53_dom_sf"/>
</dbReference>
<feature type="active site" description="Charge relay system" evidence="6">
    <location>
        <position position="166"/>
    </location>
</feature>
<evidence type="ECO:0000313" key="8">
    <source>
        <dbReference type="EMBL" id="MFD2614558.1"/>
    </source>
</evidence>
<dbReference type="PANTHER" id="PTHR43806:SF11">
    <property type="entry name" value="CEREVISIN-RELATED"/>
    <property type="match status" value="1"/>
</dbReference>
<protein>
    <submittedName>
        <fullName evidence="8">S8 family serine peptidase</fullName>
    </submittedName>
</protein>
<dbReference type="Gene3D" id="3.40.50.200">
    <property type="entry name" value="Peptidase S8/S53 domain"/>
    <property type="match status" value="1"/>
</dbReference>
<evidence type="ECO:0000256" key="6">
    <source>
        <dbReference type="PROSITE-ProRule" id="PRU01240"/>
    </source>
</evidence>
<feature type="domain" description="Peptidase S8/S53" evidence="7">
    <location>
        <begin position="124"/>
        <end position="353"/>
    </location>
</feature>
<dbReference type="PROSITE" id="PS51892">
    <property type="entry name" value="SUBTILASE"/>
    <property type="match status" value="1"/>
</dbReference>
<dbReference type="RefSeq" id="WP_377605541.1">
    <property type="nucleotide sequence ID" value="NZ_JBHUME010000012.1"/>
</dbReference>
<reference evidence="9" key="1">
    <citation type="journal article" date="2019" name="Int. J. Syst. Evol. Microbiol.">
        <title>The Global Catalogue of Microorganisms (GCM) 10K type strain sequencing project: providing services to taxonomists for standard genome sequencing and annotation.</title>
        <authorList>
            <consortium name="The Broad Institute Genomics Platform"/>
            <consortium name="The Broad Institute Genome Sequencing Center for Infectious Disease"/>
            <person name="Wu L."/>
            <person name="Ma J."/>
        </authorList>
    </citation>
    <scope>NUCLEOTIDE SEQUENCE [LARGE SCALE GENOMIC DNA]</scope>
    <source>
        <strain evidence="9">KCTC 3950</strain>
    </source>
</reference>
<feature type="active site" description="Charge relay system" evidence="6">
    <location>
        <position position="133"/>
    </location>
</feature>
<dbReference type="InterPro" id="IPR023827">
    <property type="entry name" value="Peptidase_S8_Asp-AS"/>
</dbReference>
<evidence type="ECO:0000256" key="2">
    <source>
        <dbReference type="ARBA" id="ARBA00022670"/>
    </source>
</evidence>
<proteinExistence type="inferred from homology"/>
<evidence type="ECO:0000256" key="1">
    <source>
        <dbReference type="ARBA" id="ARBA00011073"/>
    </source>
</evidence>
<name>A0ABW5PH25_9BACL</name>
<dbReference type="Pfam" id="PF00082">
    <property type="entry name" value="Peptidase_S8"/>
    <property type="match status" value="1"/>
</dbReference>
<comment type="similarity">
    <text evidence="1 6">Belongs to the peptidase S8 family.</text>
</comment>